<name>M1V8H5_CYAM1</name>
<evidence type="ECO:0000259" key="1">
    <source>
        <dbReference type="PROSITE" id="PS50076"/>
    </source>
</evidence>
<dbReference type="PRINTS" id="PR00625">
    <property type="entry name" value="JDOMAIN"/>
</dbReference>
<dbReference type="Pfam" id="PF00226">
    <property type="entry name" value="DnaJ"/>
    <property type="match status" value="1"/>
</dbReference>
<dbReference type="Gene3D" id="1.10.287.110">
    <property type="entry name" value="DnaJ domain"/>
    <property type="match status" value="1"/>
</dbReference>
<sequence length="202" mass="22979">MLEGQDPYKLLGISRNAEQAELRAAYLRLALRWHPDKHPPETQALAEREFKKVTEAYKRCEELRKHSSTREPHEAASSRFGSRFTCSPNSSYADAATEAYWRAFRRASAVRDAAGFAAFTAPRSEAADSRADPWRWIRWRAGLEWRRMRRGAHAATLTGVLALGTSLVLTTRGVSLLWEKRNAAHSFDHAVKRRASASRDKR</sequence>
<evidence type="ECO:0000313" key="2">
    <source>
        <dbReference type="EMBL" id="BAM80639.1"/>
    </source>
</evidence>
<dbReference type="EMBL" id="AP006493">
    <property type="protein sequence ID" value="BAM80639.1"/>
    <property type="molecule type" value="Genomic_DNA"/>
</dbReference>
<dbReference type="eggNOG" id="KOG0714">
    <property type="taxonomic scope" value="Eukaryota"/>
</dbReference>
<accession>M1V8H5</accession>
<dbReference type="GO" id="GO:0044183">
    <property type="term" value="F:protein folding chaperone"/>
    <property type="evidence" value="ECO:0007669"/>
    <property type="project" value="TreeGrafter"/>
</dbReference>
<dbReference type="Proteomes" id="UP000007014">
    <property type="component" value="Chromosome 11"/>
</dbReference>
<dbReference type="PANTHER" id="PTHR43948:SF10">
    <property type="entry name" value="MRJ, ISOFORM E"/>
    <property type="match status" value="1"/>
</dbReference>
<reference evidence="2 3" key="2">
    <citation type="journal article" date="2007" name="BMC Biol.">
        <title>A 100%-complete sequence reveals unusually simple genomic features in the hot-spring red alga Cyanidioschyzon merolae.</title>
        <authorList>
            <person name="Nozaki H."/>
            <person name="Takano H."/>
            <person name="Misumi O."/>
            <person name="Terasawa K."/>
            <person name="Matsuzaki M."/>
            <person name="Maruyama S."/>
            <person name="Nishida K."/>
            <person name="Yagisawa F."/>
            <person name="Yoshida Y."/>
            <person name="Fujiwara T."/>
            <person name="Takio S."/>
            <person name="Tamura K."/>
            <person name="Chung S.J."/>
            <person name="Nakamura S."/>
            <person name="Kuroiwa H."/>
            <person name="Tanaka K."/>
            <person name="Sato N."/>
            <person name="Kuroiwa T."/>
        </authorList>
    </citation>
    <scope>NUCLEOTIDE SEQUENCE [LARGE SCALE GENOMIC DNA]</scope>
    <source>
        <strain evidence="2 3">10D</strain>
    </source>
</reference>
<protein>
    <submittedName>
        <fullName evidence="2">Similar to DnaJ homolog, subfamily B</fullName>
    </submittedName>
</protein>
<reference evidence="2 3" key="1">
    <citation type="journal article" date="2004" name="Nature">
        <title>Genome sequence of the ultrasmall unicellular red alga Cyanidioschyzon merolae 10D.</title>
        <authorList>
            <person name="Matsuzaki M."/>
            <person name="Misumi O."/>
            <person name="Shin-i T."/>
            <person name="Maruyama S."/>
            <person name="Takahara M."/>
            <person name="Miyagishima S."/>
            <person name="Mori T."/>
            <person name="Nishida K."/>
            <person name="Yagisawa F."/>
            <person name="Nishida K."/>
            <person name="Yoshida Y."/>
            <person name="Nishimura Y."/>
            <person name="Nakao S."/>
            <person name="Kobayashi T."/>
            <person name="Momoyama Y."/>
            <person name="Higashiyama T."/>
            <person name="Minoda A."/>
            <person name="Sano M."/>
            <person name="Nomoto H."/>
            <person name="Oishi K."/>
            <person name="Hayashi H."/>
            <person name="Ohta F."/>
            <person name="Nishizaka S."/>
            <person name="Haga S."/>
            <person name="Miura S."/>
            <person name="Morishita T."/>
            <person name="Kabeya Y."/>
            <person name="Terasawa K."/>
            <person name="Suzuki Y."/>
            <person name="Ishii Y."/>
            <person name="Asakawa S."/>
            <person name="Takano H."/>
            <person name="Ohta N."/>
            <person name="Kuroiwa H."/>
            <person name="Tanaka K."/>
            <person name="Shimizu N."/>
            <person name="Sugano S."/>
            <person name="Sato N."/>
            <person name="Nozaki H."/>
            <person name="Ogasawara N."/>
            <person name="Kohara Y."/>
            <person name="Kuroiwa T."/>
        </authorList>
    </citation>
    <scope>NUCLEOTIDE SEQUENCE [LARGE SCALE GENOMIC DNA]</scope>
    <source>
        <strain evidence="2 3">10D</strain>
    </source>
</reference>
<keyword evidence="3" id="KW-1185">Reference proteome</keyword>
<dbReference type="GO" id="GO:0051082">
    <property type="term" value="F:unfolded protein binding"/>
    <property type="evidence" value="ECO:0007669"/>
    <property type="project" value="TreeGrafter"/>
</dbReference>
<dbReference type="RefSeq" id="XP_005536675.1">
    <property type="nucleotide sequence ID" value="XM_005536618.1"/>
</dbReference>
<proteinExistence type="predicted"/>
<dbReference type="GO" id="GO:0005634">
    <property type="term" value="C:nucleus"/>
    <property type="evidence" value="ECO:0007669"/>
    <property type="project" value="TreeGrafter"/>
</dbReference>
<evidence type="ECO:0000313" key="3">
    <source>
        <dbReference type="Proteomes" id="UP000007014"/>
    </source>
</evidence>
<dbReference type="GeneID" id="16994292"/>
<dbReference type="STRING" id="280699.M1V8H5"/>
<dbReference type="GO" id="GO:0051087">
    <property type="term" value="F:protein-folding chaperone binding"/>
    <property type="evidence" value="ECO:0007669"/>
    <property type="project" value="TreeGrafter"/>
</dbReference>
<dbReference type="KEGG" id="cme:CYME_CMK305C"/>
<dbReference type="AlphaFoldDB" id="M1V8H5"/>
<dbReference type="HOGENOM" id="CLU_1356400_0_0_1"/>
<dbReference type="InterPro" id="IPR001623">
    <property type="entry name" value="DnaJ_domain"/>
</dbReference>
<feature type="domain" description="J" evidence="1">
    <location>
        <begin position="6"/>
        <end position="81"/>
    </location>
</feature>
<dbReference type="SMART" id="SM00271">
    <property type="entry name" value="DnaJ"/>
    <property type="match status" value="1"/>
</dbReference>
<dbReference type="PROSITE" id="PS50076">
    <property type="entry name" value="DNAJ_2"/>
    <property type="match status" value="1"/>
</dbReference>
<dbReference type="PANTHER" id="PTHR43948">
    <property type="entry name" value="DNAJ HOMOLOG SUBFAMILY B"/>
    <property type="match status" value="1"/>
</dbReference>
<dbReference type="OrthoDB" id="10250354at2759"/>
<dbReference type="InterPro" id="IPR036869">
    <property type="entry name" value="J_dom_sf"/>
</dbReference>
<dbReference type="CDD" id="cd06257">
    <property type="entry name" value="DnaJ"/>
    <property type="match status" value="1"/>
</dbReference>
<gene>
    <name evidence="2" type="ORF">CYME_CMK305C</name>
</gene>
<dbReference type="Gramene" id="CMK305CT">
    <property type="protein sequence ID" value="CMK305CT"/>
    <property type="gene ID" value="CMK305C"/>
</dbReference>
<dbReference type="SUPFAM" id="SSF46565">
    <property type="entry name" value="Chaperone J-domain"/>
    <property type="match status" value="1"/>
</dbReference>
<organism evidence="2 3">
    <name type="scientific">Cyanidioschyzon merolae (strain NIES-3377 / 10D)</name>
    <name type="common">Unicellular red alga</name>
    <dbReference type="NCBI Taxonomy" id="280699"/>
    <lineage>
        <taxon>Eukaryota</taxon>
        <taxon>Rhodophyta</taxon>
        <taxon>Bangiophyceae</taxon>
        <taxon>Cyanidiales</taxon>
        <taxon>Cyanidiaceae</taxon>
        <taxon>Cyanidioschyzon</taxon>
    </lineage>
</organism>
<dbReference type="GO" id="GO:0005737">
    <property type="term" value="C:cytoplasm"/>
    <property type="evidence" value="ECO:0007669"/>
    <property type="project" value="TreeGrafter"/>
</dbReference>